<keyword evidence="10" id="KW-1185">Reference proteome</keyword>
<dbReference type="InterPro" id="IPR050121">
    <property type="entry name" value="Cytochrome_P450_monoxygenase"/>
</dbReference>
<dbReference type="InterPro" id="IPR002401">
    <property type="entry name" value="Cyt_P450_E_grp-I"/>
</dbReference>
<dbReference type="PRINTS" id="PR00385">
    <property type="entry name" value="P450"/>
</dbReference>
<dbReference type="Gene3D" id="1.10.630.10">
    <property type="entry name" value="Cytochrome P450"/>
    <property type="match status" value="1"/>
</dbReference>
<keyword evidence="8" id="KW-0812">Transmembrane</keyword>
<keyword evidence="8" id="KW-0472">Membrane</keyword>
<name>A0A1W2TWK3_ROSNE</name>
<evidence type="ECO:0000256" key="7">
    <source>
        <dbReference type="RuleBase" id="RU000461"/>
    </source>
</evidence>
<proteinExistence type="inferred from homology"/>
<gene>
    <name evidence="9" type="ORF">SAMD00023353_10000100</name>
</gene>
<evidence type="ECO:0000313" key="9">
    <source>
        <dbReference type="EMBL" id="GAP93059.1"/>
    </source>
</evidence>
<comment type="cofactor">
    <cofactor evidence="1 6">
        <name>heme</name>
        <dbReference type="ChEBI" id="CHEBI:30413"/>
    </cofactor>
</comment>
<accession>A0A1W2TWK3</accession>
<feature type="transmembrane region" description="Helical" evidence="8">
    <location>
        <begin position="27"/>
        <end position="48"/>
    </location>
</feature>
<evidence type="ECO:0000256" key="2">
    <source>
        <dbReference type="ARBA" id="ARBA00010617"/>
    </source>
</evidence>
<dbReference type="GO" id="GO:0005506">
    <property type="term" value="F:iron ion binding"/>
    <property type="evidence" value="ECO:0007669"/>
    <property type="project" value="InterPro"/>
</dbReference>
<dbReference type="InterPro" id="IPR036396">
    <property type="entry name" value="Cyt_P450_sf"/>
</dbReference>
<keyword evidence="4 6" id="KW-0479">Metal-binding</keyword>
<keyword evidence="5 6" id="KW-0408">Iron</keyword>
<dbReference type="Pfam" id="PF00067">
    <property type="entry name" value="p450"/>
    <property type="match status" value="1"/>
</dbReference>
<dbReference type="PRINTS" id="PR00463">
    <property type="entry name" value="EP450I"/>
</dbReference>
<keyword evidence="8" id="KW-1133">Transmembrane helix</keyword>
<dbReference type="CDD" id="cd11058">
    <property type="entry name" value="CYP60B-like"/>
    <property type="match status" value="1"/>
</dbReference>
<dbReference type="STRING" id="77044.A0A1W2TWK3"/>
<dbReference type="PANTHER" id="PTHR24305">
    <property type="entry name" value="CYTOCHROME P450"/>
    <property type="match status" value="1"/>
</dbReference>
<comment type="similarity">
    <text evidence="2 7">Belongs to the cytochrome P450 family.</text>
</comment>
<organism evidence="9">
    <name type="scientific">Rosellinia necatrix</name>
    <name type="common">White root-rot fungus</name>
    <dbReference type="NCBI Taxonomy" id="77044"/>
    <lineage>
        <taxon>Eukaryota</taxon>
        <taxon>Fungi</taxon>
        <taxon>Dikarya</taxon>
        <taxon>Ascomycota</taxon>
        <taxon>Pezizomycotina</taxon>
        <taxon>Sordariomycetes</taxon>
        <taxon>Xylariomycetidae</taxon>
        <taxon>Xylariales</taxon>
        <taxon>Xylariaceae</taxon>
        <taxon>Rosellinia</taxon>
    </lineage>
</organism>
<protein>
    <submittedName>
        <fullName evidence="9">Putative cytochrome p450</fullName>
    </submittedName>
</protein>
<evidence type="ECO:0000313" key="10">
    <source>
        <dbReference type="Proteomes" id="UP000054516"/>
    </source>
</evidence>
<dbReference type="EMBL" id="DF977545">
    <property type="protein sequence ID" value="GAP93059.1"/>
    <property type="molecule type" value="Genomic_DNA"/>
</dbReference>
<keyword evidence="7" id="KW-0560">Oxidoreductase</keyword>
<keyword evidence="3 6" id="KW-0349">Heme</keyword>
<evidence type="ECO:0000256" key="8">
    <source>
        <dbReference type="SAM" id="Phobius"/>
    </source>
</evidence>
<dbReference type="InterPro" id="IPR001128">
    <property type="entry name" value="Cyt_P450"/>
</dbReference>
<dbReference type="InterPro" id="IPR017972">
    <property type="entry name" value="Cyt_P450_CS"/>
</dbReference>
<dbReference type="AlphaFoldDB" id="A0A1W2TWK3"/>
<evidence type="ECO:0000256" key="6">
    <source>
        <dbReference type="PIRSR" id="PIRSR602401-1"/>
    </source>
</evidence>
<dbReference type="Proteomes" id="UP000054516">
    <property type="component" value="Unassembled WGS sequence"/>
</dbReference>
<dbReference type="PANTHER" id="PTHR24305:SF210">
    <property type="entry name" value="CYTOCHROME P450 MONOOXYGENASE ASQL-RELATED"/>
    <property type="match status" value="1"/>
</dbReference>
<feature type="binding site" description="axial binding residue" evidence="6">
    <location>
        <position position="454"/>
    </location>
    <ligand>
        <name>heme</name>
        <dbReference type="ChEBI" id="CHEBI:30413"/>
    </ligand>
    <ligandPart>
        <name>Fe</name>
        <dbReference type="ChEBI" id="CHEBI:18248"/>
    </ligandPart>
</feature>
<dbReference type="GO" id="GO:0020037">
    <property type="term" value="F:heme binding"/>
    <property type="evidence" value="ECO:0007669"/>
    <property type="project" value="InterPro"/>
</dbReference>
<evidence type="ECO:0000256" key="1">
    <source>
        <dbReference type="ARBA" id="ARBA00001971"/>
    </source>
</evidence>
<sequence length="521" mass="59663">MEATVMPTQPVGLVSQLYGHLNVANTTIGLIVGFVLYWVGASIYSLYFHPLSKYPGPRLWAISRLPYAFYLRKGKLPQTVKTLHDRYGTIIRIAPDELSFVDSAAWKDIMVPKPGHGPFDKWTKYLNPAVNGAYSVLTHPTTEGHARIKRQLNHGFSDKALLAQESMFQGHVDLLVDRIRTAVDGGEKNLDMYKWYVWATADIMGDLVFGESFGCLEDGKHHHWVSILIKQFTSVVDLTCLRFFAITRKLIEWYIPEKMQKRRREIHGYAVEKVNKRLNTDTDRPDFMYYMQRQNKDAVPMTREEIDSTMSTLIIAGGETTATFLSGITFYLVQYPEVLRKLEAEIRGAFKSEDEINAITTNKLPYFNACVNEGLRLCPAVPFGHPRVVPPGGDEVCGQRLPGGTKLTLMAWAMYRCERNFKNAAAFYPERWLSWNGYDDRDAFEPFSLGPRNCIGKNLALVEFKIILARTFFNFDLSLPEGKRDMGWEWGDQNIFMLWQCAPMVVRVREAKRNVEHEVTL</sequence>
<dbReference type="GO" id="GO:0004497">
    <property type="term" value="F:monooxygenase activity"/>
    <property type="evidence" value="ECO:0007669"/>
    <property type="project" value="UniProtKB-KW"/>
</dbReference>
<evidence type="ECO:0000256" key="4">
    <source>
        <dbReference type="ARBA" id="ARBA00022723"/>
    </source>
</evidence>
<dbReference type="PROSITE" id="PS00086">
    <property type="entry name" value="CYTOCHROME_P450"/>
    <property type="match status" value="1"/>
</dbReference>
<dbReference type="OrthoDB" id="1470350at2759"/>
<dbReference type="SUPFAM" id="SSF48264">
    <property type="entry name" value="Cytochrome P450"/>
    <property type="match status" value="1"/>
</dbReference>
<evidence type="ECO:0000256" key="3">
    <source>
        <dbReference type="ARBA" id="ARBA00022617"/>
    </source>
</evidence>
<evidence type="ECO:0000256" key="5">
    <source>
        <dbReference type="ARBA" id="ARBA00023004"/>
    </source>
</evidence>
<keyword evidence="7" id="KW-0503">Monooxygenase</keyword>
<reference evidence="9" key="1">
    <citation type="submission" date="2016-03" db="EMBL/GenBank/DDBJ databases">
        <title>Draft genome sequence of Rosellinia necatrix.</title>
        <authorList>
            <person name="Kanematsu S."/>
        </authorList>
    </citation>
    <scope>NUCLEOTIDE SEQUENCE [LARGE SCALE GENOMIC DNA]</scope>
    <source>
        <strain evidence="9">W97</strain>
    </source>
</reference>
<dbReference type="GO" id="GO:0016705">
    <property type="term" value="F:oxidoreductase activity, acting on paired donors, with incorporation or reduction of molecular oxygen"/>
    <property type="evidence" value="ECO:0007669"/>
    <property type="project" value="InterPro"/>
</dbReference>